<proteinExistence type="predicted"/>
<feature type="transmembrane region" description="Helical" evidence="1">
    <location>
        <begin position="174"/>
        <end position="199"/>
    </location>
</feature>
<feature type="transmembrane region" description="Helical" evidence="1">
    <location>
        <begin position="55"/>
        <end position="79"/>
    </location>
</feature>
<dbReference type="RefSeq" id="WP_197991394.1">
    <property type="nucleotide sequence ID" value="NZ_JACYXC010000001.1"/>
</dbReference>
<evidence type="ECO:0000313" key="3">
    <source>
        <dbReference type="Proteomes" id="UP000807371"/>
    </source>
</evidence>
<feature type="transmembrane region" description="Helical" evidence="1">
    <location>
        <begin position="21"/>
        <end position="43"/>
    </location>
</feature>
<keyword evidence="1" id="KW-0812">Transmembrane</keyword>
<reference evidence="2 3" key="1">
    <citation type="submission" date="2020-09" db="EMBL/GenBank/DDBJ databases">
        <title>Biosynthesis of the nuclear factor of activated T cells inhibitor NFAT-133 and its congeners in Streptomyces pactum.</title>
        <authorList>
            <person name="Zhou W."/>
            <person name="Posri P."/>
            <person name="Abugrain M.E."/>
            <person name="Weisberg A.J."/>
            <person name="Chang J.H."/>
            <person name="Mahmud T."/>
        </authorList>
    </citation>
    <scope>NUCLEOTIDE SEQUENCE [LARGE SCALE GENOMIC DNA]</scope>
    <source>
        <strain evidence="2 3">ATCC 27456</strain>
    </source>
</reference>
<feature type="transmembrane region" description="Helical" evidence="1">
    <location>
        <begin position="145"/>
        <end position="167"/>
    </location>
</feature>
<keyword evidence="1" id="KW-1133">Transmembrane helix</keyword>
<keyword evidence="1" id="KW-0472">Membrane</keyword>
<name>A0ABS0NSL8_9ACTN</name>
<evidence type="ECO:0000313" key="2">
    <source>
        <dbReference type="EMBL" id="MBH5338201.1"/>
    </source>
</evidence>
<keyword evidence="3" id="KW-1185">Reference proteome</keyword>
<feature type="transmembrane region" description="Helical" evidence="1">
    <location>
        <begin position="104"/>
        <end position="125"/>
    </location>
</feature>
<dbReference type="Proteomes" id="UP000807371">
    <property type="component" value="Unassembled WGS sequence"/>
</dbReference>
<accession>A0ABS0NSL8</accession>
<organism evidence="2 3">
    <name type="scientific">Streptomyces pactum</name>
    <dbReference type="NCBI Taxonomy" id="68249"/>
    <lineage>
        <taxon>Bacteria</taxon>
        <taxon>Bacillati</taxon>
        <taxon>Actinomycetota</taxon>
        <taxon>Actinomycetes</taxon>
        <taxon>Kitasatosporales</taxon>
        <taxon>Streptomycetaceae</taxon>
        <taxon>Streptomyces</taxon>
    </lineage>
</organism>
<gene>
    <name evidence="2" type="ORF">IHE55_26815</name>
</gene>
<protein>
    <submittedName>
        <fullName evidence="2">ABC transporter permease subunit</fullName>
    </submittedName>
</protein>
<dbReference type="EMBL" id="JACYXC010000001">
    <property type="protein sequence ID" value="MBH5338201.1"/>
    <property type="molecule type" value="Genomic_DNA"/>
</dbReference>
<feature type="transmembrane region" description="Helical" evidence="1">
    <location>
        <begin position="219"/>
        <end position="240"/>
    </location>
</feature>
<comment type="caution">
    <text evidence="2">The sequence shown here is derived from an EMBL/GenBank/DDBJ whole genome shotgun (WGS) entry which is preliminary data.</text>
</comment>
<sequence length="245" mass="24573">MAFTAALHAEWIKVRSLRSTLGCLLAVLPVTVGTTAAVCAAFGDGESREPGFDPLFTAFYGLNFGQLAAVAFGTAAVAAEYRGGAIRVSLAAVPRRGVFHAAKMVAVGGPALAVGLLTGPAAFLAGGALLDGRGTAPGDPGAVRAMLGCGVYLALLALLAAGLTTVLRSGAAALGLLVPFLLIVPFVVGDLAGGAARYLPDRAGQLVLHTSPEGGLGPWEGLGVTACWAAAAVLAGWWRLARRDA</sequence>
<evidence type="ECO:0000256" key="1">
    <source>
        <dbReference type="SAM" id="Phobius"/>
    </source>
</evidence>